<proteinExistence type="predicted"/>
<organism evidence="1">
    <name type="scientific">Cucumis melo</name>
    <name type="common">Muskmelon</name>
    <dbReference type="NCBI Taxonomy" id="3656"/>
    <lineage>
        <taxon>Eukaryota</taxon>
        <taxon>Viridiplantae</taxon>
        <taxon>Streptophyta</taxon>
        <taxon>Embryophyta</taxon>
        <taxon>Tracheophyta</taxon>
        <taxon>Spermatophyta</taxon>
        <taxon>Magnoliopsida</taxon>
        <taxon>eudicotyledons</taxon>
        <taxon>Gunneridae</taxon>
        <taxon>Pentapetalae</taxon>
        <taxon>rosids</taxon>
        <taxon>fabids</taxon>
        <taxon>Cucurbitales</taxon>
        <taxon>Cucurbitaceae</taxon>
        <taxon>Benincaseae</taxon>
        <taxon>Cucumis</taxon>
    </lineage>
</organism>
<dbReference type="EnsemblPlants" id="MELO3C029102.2.1">
    <property type="protein sequence ID" value="MELO3C029102.2.1"/>
    <property type="gene ID" value="MELO3C029102.2"/>
</dbReference>
<protein>
    <submittedName>
        <fullName evidence="1">Uncharacterized protein</fullName>
    </submittedName>
</protein>
<accession>A0A9I9E5M9</accession>
<name>A0A9I9E5M9_CUCME</name>
<sequence length="104" mass="11396">MISSPLFSGSSFLFHLRSPTKGTLFRINTMDTAHSVVSTNDVILNRSCRDMGVEASYICIGEGSSTSLAQPPILGVPLLAHMDSTKNKYVEVIGIVRIKIRERN</sequence>
<evidence type="ECO:0000313" key="1">
    <source>
        <dbReference type="EnsemblPlants" id="MELO3C029102.2.1"/>
    </source>
</evidence>
<reference evidence="1" key="1">
    <citation type="submission" date="2023-03" db="UniProtKB">
        <authorList>
            <consortium name="EnsemblPlants"/>
        </authorList>
    </citation>
    <scope>IDENTIFICATION</scope>
</reference>
<dbReference type="AlphaFoldDB" id="A0A9I9E5M9"/>
<dbReference type="Gramene" id="MELO3C029102.2.1">
    <property type="protein sequence ID" value="MELO3C029102.2.1"/>
    <property type="gene ID" value="MELO3C029102.2"/>
</dbReference>